<evidence type="ECO:0000256" key="2">
    <source>
        <dbReference type="ARBA" id="ARBA00009477"/>
    </source>
</evidence>
<dbReference type="RefSeq" id="WP_019958462.1">
    <property type="nucleotide sequence ID" value="NZ_CP091512.1"/>
</dbReference>
<dbReference type="Pfam" id="PF25876">
    <property type="entry name" value="HH_MFP_RND"/>
    <property type="match status" value="1"/>
</dbReference>
<sequence length="427" mass="44397">MSFVKPLTHASKPKRFKACILALIVTTALAACGGEKQGPGGAAGQTPPPPTVSVFTVEPGTVAITNELPGRLEASRTAQVRARVAGIVLKRLFTEGSYVKAGQPLFQIDNAPYLAQLDTAKAQLATAEANLAKANADVARYAPLVAEGAISKQEYDAAIAQQRLGRAQVQAAKAAIKTAQINVNYAYVTAPISGHISKASVTEGALVGQGDATILATIQQTSALYVNLTQATGDIIKLRQAMANGEISMIDGNPEVTILLEDGSEYPLKGRLLFTDVTVDQDTGQMSLRAEVPNPDNLLLPGMYVRVKVPQAEIANATLVPQQAVTRGSQADIVLIANADGSFAPRPVKISRSQGSYWVVTDGLKPGDKIIVDGMAVVGMTQAKKVQTQPWKDPSKAATATTTPQAAPASAPAQSSAPVAASQAAAS</sequence>
<feature type="domain" description="Multidrug resistance protein MdtA-like alpha-helical hairpin" evidence="5">
    <location>
        <begin position="116"/>
        <end position="186"/>
    </location>
</feature>
<feature type="domain" description="Multidrug resistance protein MdtA-like barrel-sandwich hybrid" evidence="6">
    <location>
        <begin position="76"/>
        <end position="219"/>
    </location>
</feature>
<dbReference type="EMBL" id="CP091512">
    <property type="protein sequence ID" value="UOO91574.1"/>
    <property type="molecule type" value="Genomic_DNA"/>
</dbReference>
<feature type="region of interest" description="Disordered" evidence="3">
    <location>
        <begin position="383"/>
        <end position="427"/>
    </location>
</feature>
<dbReference type="PANTHER" id="PTHR30158">
    <property type="entry name" value="ACRA/E-RELATED COMPONENT OF DRUG EFFLUX TRANSPORTER"/>
    <property type="match status" value="1"/>
</dbReference>
<keyword evidence="4" id="KW-0732">Signal</keyword>
<name>A0ABY4E803_VITST</name>
<dbReference type="InterPro" id="IPR006143">
    <property type="entry name" value="RND_pump_MFP"/>
</dbReference>
<feature type="chain" id="PRO_5046014466" evidence="4">
    <location>
        <begin position="31"/>
        <end position="427"/>
    </location>
</feature>
<feature type="domain" description="Multidrug resistance protein MdtA-like C-terminal permuted SH3" evidence="8">
    <location>
        <begin position="316"/>
        <end position="375"/>
    </location>
</feature>
<dbReference type="Pfam" id="PF25944">
    <property type="entry name" value="Beta-barrel_RND"/>
    <property type="match status" value="1"/>
</dbReference>
<feature type="compositionally biased region" description="Low complexity" evidence="3">
    <location>
        <begin position="397"/>
        <end position="427"/>
    </location>
</feature>
<dbReference type="Gene3D" id="1.10.287.470">
    <property type="entry name" value="Helix hairpin bin"/>
    <property type="match status" value="1"/>
</dbReference>
<dbReference type="Proteomes" id="UP000832034">
    <property type="component" value="Chromosome"/>
</dbReference>
<evidence type="ECO:0000313" key="10">
    <source>
        <dbReference type="Proteomes" id="UP000832034"/>
    </source>
</evidence>
<feature type="domain" description="Multidrug resistance protein MdtA-like beta-barrel" evidence="7">
    <location>
        <begin position="224"/>
        <end position="309"/>
    </location>
</feature>
<dbReference type="Gene3D" id="2.40.50.100">
    <property type="match status" value="1"/>
</dbReference>
<feature type="signal peptide" evidence="4">
    <location>
        <begin position="1"/>
        <end position="30"/>
    </location>
</feature>
<protein>
    <submittedName>
        <fullName evidence="9">Efflux RND transporter periplasmic adaptor subunit</fullName>
    </submittedName>
</protein>
<evidence type="ECO:0000313" key="9">
    <source>
        <dbReference type="EMBL" id="UOO91574.1"/>
    </source>
</evidence>
<evidence type="ECO:0000256" key="1">
    <source>
        <dbReference type="ARBA" id="ARBA00004196"/>
    </source>
</evidence>
<evidence type="ECO:0000259" key="8">
    <source>
        <dbReference type="Pfam" id="PF25967"/>
    </source>
</evidence>
<dbReference type="Pfam" id="PF25967">
    <property type="entry name" value="RND-MFP_C"/>
    <property type="match status" value="1"/>
</dbReference>
<accession>A0ABY4E803</accession>
<evidence type="ECO:0000259" key="7">
    <source>
        <dbReference type="Pfam" id="PF25944"/>
    </source>
</evidence>
<evidence type="ECO:0000256" key="3">
    <source>
        <dbReference type="SAM" id="MobiDB-lite"/>
    </source>
</evidence>
<dbReference type="Gene3D" id="2.40.420.20">
    <property type="match status" value="1"/>
</dbReference>
<dbReference type="InterPro" id="IPR058625">
    <property type="entry name" value="MdtA-like_BSH"/>
</dbReference>
<evidence type="ECO:0000259" key="5">
    <source>
        <dbReference type="Pfam" id="PF25876"/>
    </source>
</evidence>
<dbReference type="PROSITE" id="PS51257">
    <property type="entry name" value="PROKAR_LIPOPROTEIN"/>
    <property type="match status" value="1"/>
</dbReference>
<comment type="similarity">
    <text evidence="2">Belongs to the membrane fusion protein (MFP) (TC 8.A.1) family.</text>
</comment>
<reference evidence="9" key="1">
    <citation type="submission" date="2021-12" db="EMBL/GenBank/DDBJ databases">
        <authorList>
            <person name="Veyrier F.J."/>
        </authorList>
    </citation>
    <scope>NUCLEOTIDE SEQUENCE</scope>
    <source>
        <strain evidence="9">SAG 1488-6</strain>
    </source>
</reference>
<proteinExistence type="inferred from homology"/>
<dbReference type="InterPro" id="IPR058626">
    <property type="entry name" value="MdtA-like_b-barrel"/>
</dbReference>
<keyword evidence="10" id="KW-1185">Reference proteome</keyword>
<organism evidence="9 10">
    <name type="scientific">Vitreoscilla stercoraria</name>
    <dbReference type="NCBI Taxonomy" id="61"/>
    <lineage>
        <taxon>Bacteria</taxon>
        <taxon>Pseudomonadati</taxon>
        <taxon>Pseudomonadota</taxon>
        <taxon>Betaproteobacteria</taxon>
        <taxon>Neisseriales</taxon>
        <taxon>Neisseriaceae</taxon>
        <taxon>Vitreoscilla</taxon>
    </lineage>
</organism>
<gene>
    <name evidence="9" type="ORF">LVJ81_07910</name>
</gene>
<reference evidence="9" key="2">
    <citation type="journal article" date="2022" name="Res Sq">
        <title>Evolution of multicellular longitudinally dividing oral cavity symbionts (Neisseriaceae).</title>
        <authorList>
            <person name="Nyongesa S."/>
            <person name="Weber P."/>
            <person name="Bernet E."/>
            <person name="Pullido F."/>
            <person name="Nieckarz M."/>
            <person name="Delaby M."/>
            <person name="Nieves C."/>
            <person name="Viehboeck T."/>
            <person name="Krause N."/>
            <person name="Rivera-Millot A."/>
            <person name="Nakamura A."/>
            <person name="Vischer N."/>
            <person name="VanNieuwenhze M."/>
            <person name="Brun Y."/>
            <person name="Cava F."/>
            <person name="Bulgheresi S."/>
            <person name="Veyrier F."/>
        </authorList>
    </citation>
    <scope>NUCLEOTIDE SEQUENCE</scope>
    <source>
        <strain evidence="9">SAG 1488-6</strain>
    </source>
</reference>
<dbReference type="Pfam" id="PF25917">
    <property type="entry name" value="BSH_RND"/>
    <property type="match status" value="1"/>
</dbReference>
<evidence type="ECO:0000259" key="6">
    <source>
        <dbReference type="Pfam" id="PF25917"/>
    </source>
</evidence>
<comment type="subcellular location">
    <subcellularLocation>
        <location evidence="1">Cell envelope</location>
    </subcellularLocation>
</comment>
<dbReference type="SUPFAM" id="SSF111369">
    <property type="entry name" value="HlyD-like secretion proteins"/>
    <property type="match status" value="1"/>
</dbReference>
<dbReference type="PANTHER" id="PTHR30158:SF3">
    <property type="entry name" value="MULTIDRUG EFFLUX PUMP SUBUNIT ACRA-RELATED"/>
    <property type="match status" value="1"/>
</dbReference>
<dbReference type="InterPro" id="IPR058627">
    <property type="entry name" value="MdtA-like_C"/>
</dbReference>
<dbReference type="NCBIfam" id="TIGR01730">
    <property type="entry name" value="RND_mfp"/>
    <property type="match status" value="1"/>
</dbReference>
<evidence type="ECO:0000256" key="4">
    <source>
        <dbReference type="SAM" id="SignalP"/>
    </source>
</evidence>
<dbReference type="Gene3D" id="2.40.30.170">
    <property type="match status" value="1"/>
</dbReference>
<dbReference type="InterPro" id="IPR058624">
    <property type="entry name" value="MdtA-like_HH"/>
</dbReference>